<dbReference type="EMBL" id="CM046391">
    <property type="protein sequence ID" value="KAI8557711.1"/>
    <property type="molecule type" value="Genomic_DNA"/>
</dbReference>
<evidence type="ECO:0000313" key="2">
    <source>
        <dbReference type="Proteomes" id="UP001062846"/>
    </source>
</evidence>
<proteinExistence type="predicted"/>
<reference evidence="1" key="1">
    <citation type="submission" date="2022-02" db="EMBL/GenBank/DDBJ databases">
        <title>Plant Genome Project.</title>
        <authorList>
            <person name="Zhang R.-G."/>
        </authorList>
    </citation>
    <scope>NUCLEOTIDE SEQUENCE</scope>
    <source>
        <strain evidence="1">AT1</strain>
    </source>
</reference>
<sequence>MDFTKETSLRKTWGKLCNRHLSGVRGPDLQTNQKSDLSKSSTGKAIRDTILQGQSLTTSTSITSSGYKFELGFFTPGQEYSTTISYLGVWYKRVLKKTVVWVANRDYPFTDSAVVLTIAADGNLVIVVGRVSYMLSNISSSGNTSATLSDSGNLVLNDRRSGDILWQSFDYPTDTLLPGMKLACFSNCSCSAYTYDSSNGCSIWREELLNVKQLKDDDANGRDFFLKLAASEFLSEGKDSRIKRWKWIIVALALSMVLLAAVSFFYCMWRRKSQNKGEDLVLFDLGTSIGAVNCKLNEAGKSHSGKKKEADLPLFSFASVSAATDNFSDANKLGQGGFGPVYKGKLQKGHEVAVKRLSRKSGQGLEELQNEAMLTAKLQHKNLVRILGCCIEKDEKILIYEYMPNKSLDFFLFANALTDTILRGQLVTASTTITSSGNEFELGFFSPGNKNSRRSSYLGIWYKRVSKRTVVWVANRDHPLTDSSAVLTIAADGNLVIREGSFSYMLSNISSSGNTSATLWDSGNLVLNDRRSGDILWQSFDYPTDTLLPGMKVGHDKRNGKTWSMLAWKSKEDPGPGVFSFELDPQGTSQFFILKEFQKSEQRKGFQKYWTSGTWNGQVFTQIPEMAVNYIGYATYISNEDESYFNYSLKIPSATIRLMLDISGQLQVLSWDETVGEWNKIWARPRELGDVNGWKDLFLRISNVSLPANSIVLSQVRSVGDCESVCFSNCSCSAYTYDGSHGCSIWGIELLNVQLIHDDPEGRDFNLRLPASEFLSKCKVHLTPFADSRTKRWKWIILALAVPMALLATVSFFYCLWRRKLQNKGEDSGEDLMLFDIGTSTGAADCKCRSRTGKKKEVDLPLFSFASVSAATDDFSDANKLGEGGFGPVYKGKLVTGYEVAVKRLSRKSGQGLEELQNEAMLIAKLQHNNLVRLLGCCIEKDEKILIYENMPNKSLDFFLFGLYLPHT</sequence>
<gene>
    <name evidence="1" type="ORF">RHMOL_Rhmol04G0031000</name>
</gene>
<organism evidence="1 2">
    <name type="scientific">Rhododendron molle</name>
    <name type="common">Chinese azalea</name>
    <name type="synonym">Azalea mollis</name>
    <dbReference type="NCBI Taxonomy" id="49168"/>
    <lineage>
        <taxon>Eukaryota</taxon>
        <taxon>Viridiplantae</taxon>
        <taxon>Streptophyta</taxon>
        <taxon>Embryophyta</taxon>
        <taxon>Tracheophyta</taxon>
        <taxon>Spermatophyta</taxon>
        <taxon>Magnoliopsida</taxon>
        <taxon>eudicotyledons</taxon>
        <taxon>Gunneridae</taxon>
        <taxon>Pentapetalae</taxon>
        <taxon>asterids</taxon>
        <taxon>Ericales</taxon>
        <taxon>Ericaceae</taxon>
        <taxon>Ericoideae</taxon>
        <taxon>Rhodoreae</taxon>
        <taxon>Rhododendron</taxon>
    </lineage>
</organism>
<name>A0ACC0NWS9_RHOML</name>
<keyword evidence="2" id="KW-1185">Reference proteome</keyword>
<protein>
    <submittedName>
        <fullName evidence="1">Uncharacterized protein</fullName>
    </submittedName>
</protein>
<dbReference type="Proteomes" id="UP001062846">
    <property type="component" value="Chromosome 4"/>
</dbReference>
<evidence type="ECO:0000313" key="1">
    <source>
        <dbReference type="EMBL" id="KAI8557711.1"/>
    </source>
</evidence>
<comment type="caution">
    <text evidence="1">The sequence shown here is derived from an EMBL/GenBank/DDBJ whole genome shotgun (WGS) entry which is preliminary data.</text>
</comment>
<accession>A0ACC0NWS9</accession>